<evidence type="ECO:0000313" key="1">
    <source>
        <dbReference type="EMBL" id="PNX65765.1"/>
    </source>
</evidence>
<feature type="non-terminal residue" evidence="1">
    <location>
        <position position="81"/>
    </location>
</feature>
<proteinExistence type="predicted"/>
<accession>A0A2K3KHK7</accession>
<name>A0A2K3KHK7_TRIPR</name>
<sequence>MEKGARWRIGNGLKVKIWEDSWLPRQVDFKVRSPNQGLVDASLVSDLIDPDTKQWDKELVSTIFNQFEAKQILSIPISQRL</sequence>
<reference evidence="1 2" key="2">
    <citation type="journal article" date="2017" name="Front. Plant Sci.">
        <title>Gene Classification and Mining of Molecular Markers Useful in Red Clover (Trifolium pratense) Breeding.</title>
        <authorList>
            <person name="Istvanek J."/>
            <person name="Dluhosova J."/>
            <person name="Dluhos P."/>
            <person name="Patkova L."/>
            <person name="Nedelnik J."/>
            <person name="Repkova J."/>
        </authorList>
    </citation>
    <scope>NUCLEOTIDE SEQUENCE [LARGE SCALE GENOMIC DNA]</scope>
    <source>
        <strain evidence="2">cv. Tatra</strain>
        <tissue evidence="1">Young leaves</tissue>
    </source>
</reference>
<dbReference type="Proteomes" id="UP000236291">
    <property type="component" value="Unassembled WGS sequence"/>
</dbReference>
<evidence type="ECO:0000313" key="2">
    <source>
        <dbReference type="Proteomes" id="UP000236291"/>
    </source>
</evidence>
<dbReference type="EMBL" id="ASHM01184504">
    <property type="protein sequence ID" value="PNX65765.1"/>
    <property type="molecule type" value="Genomic_DNA"/>
</dbReference>
<comment type="caution">
    <text evidence="1">The sequence shown here is derived from an EMBL/GenBank/DDBJ whole genome shotgun (WGS) entry which is preliminary data.</text>
</comment>
<organism evidence="1 2">
    <name type="scientific">Trifolium pratense</name>
    <name type="common">Red clover</name>
    <dbReference type="NCBI Taxonomy" id="57577"/>
    <lineage>
        <taxon>Eukaryota</taxon>
        <taxon>Viridiplantae</taxon>
        <taxon>Streptophyta</taxon>
        <taxon>Embryophyta</taxon>
        <taxon>Tracheophyta</taxon>
        <taxon>Spermatophyta</taxon>
        <taxon>Magnoliopsida</taxon>
        <taxon>eudicotyledons</taxon>
        <taxon>Gunneridae</taxon>
        <taxon>Pentapetalae</taxon>
        <taxon>rosids</taxon>
        <taxon>fabids</taxon>
        <taxon>Fabales</taxon>
        <taxon>Fabaceae</taxon>
        <taxon>Papilionoideae</taxon>
        <taxon>50 kb inversion clade</taxon>
        <taxon>NPAAA clade</taxon>
        <taxon>Hologalegina</taxon>
        <taxon>IRL clade</taxon>
        <taxon>Trifolieae</taxon>
        <taxon>Trifolium</taxon>
    </lineage>
</organism>
<protein>
    <submittedName>
        <fullName evidence="1">Uncharacterized protein</fullName>
    </submittedName>
</protein>
<dbReference type="STRING" id="57577.A0A2K3KHK7"/>
<gene>
    <name evidence="1" type="ORF">L195_g062761</name>
</gene>
<reference evidence="1 2" key="1">
    <citation type="journal article" date="2014" name="Am. J. Bot.">
        <title>Genome assembly and annotation for red clover (Trifolium pratense; Fabaceae).</title>
        <authorList>
            <person name="Istvanek J."/>
            <person name="Jaros M."/>
            <person name="Krenek A."/>
            <person name="Repkova J."/>
        </authorList>
    </citation>
    <scope>NUCLEOTIDE SEQUENCE [LARGE SCALE GENOMIC DNA]</scope>
    <source>
        <strain evidence="2">cv. Tatra</strain>
        <tissue evidence="1">Young leaves</tissue>
    </source>
</reference>
<dbReference type="AlphaFoldDB" id="A0A2K3KHK7"/>